<comment type="pathway">
    <text evidence="3 11">Purine metabolism; AMP biosynthesis via salvage pathway; AMP from adenine: step 1/1.</text>
</comment>
<dbReference type="FunFam" id="3.40.50.2020:FF:000021">
    <property type="entry name" value="Adenine phosphoribosyltransferase"/>
    <property type="match status" value="1"/>
</dbReference>
<keyword evidence="15" id="KW-1185">Reference proteome</keyword>
<dbReference type="SUPFAM" id="SSF53271">
    <property type="entry name" value="PRTase-like"/>
    <property type="match status" value="1"/>
</dbReference>
<evidence type="ECO:0000256" key="11">
    <source>
        <dbReference type="HAMAP-Rule" id="MF_00004"/>
    </source>
</evidence>
<dbReference type="CDD" id="cd06223">
    <property type="entry name" value="PRTases_typeI"/>
    <property type="match status" value="1"/>
</dbReference>
<evidence type="ECO:0000256" key="6">
    <source>
        <dbReference type="ARBA" id="ARBA00011893"/>
    </source>
</evidence>
<dbReference type="Proteomes" id="UP000188729">
    <property type="component" value="Unassembled WGS sequence"/>
</dbReference>
<dbReference type="Pfam" id="PF00156">
    <property type="entry name" value="Pribosyltran"/>
    <property type="match status" value="1"/>
</dbReference>
<accession>A0A1V2EYJ9</accession>
<dbReference type="PANTHER" id="PTHR11776:SF7">
    <property type="entry name" value="PHOSPHORIBOSYLTRANSFERASE DOMAIN-CONTAINING PROTEIN"/>
    <property type="match status" value="1"/>
</dbReference>
<protein>
    <recommendedName>
        <fullName evidence="6 11">Adenine phosphoribosyltransferase</fullName>
        <shortName evidence="11">APRT</shortName>
        <ecNumber evidence="6 11">2.4.2.7</ecNumber>
    </recommendedName>
</protein>
<reference evidence="14 15" key="1">
    <citation type="submission" date="2016-11" db="EMBL/GenBank/DDBJ databases">
        <title>Genome sequence of Sphingomonas jeddahensis G39.</title>
        <authorList>
            <person name="Poehlein A."/>
            <person name="Wuebbeler J.H."/>
            <person name="Steinbuechel A."/>
            <person name="Daniel R."/>
        </authorList>
    </citation>
    <scope>NUCLEOTIDE SEQUENCE [LARGE SCALE GENOMIC DNA]</scope>
    <source>
        <strain evidence="14 15">G39</strain>
    </source>
</reference>
<dbReference type="GO" id="GO:0006168">
    <property type="term" value="P:adenine salvage"/>
    <property type="evidence" value="ECO:0007669"/>
    <property type="project" value="InterPro"/>
</dbReference>
<dbReference type="OrthoDB" id="9803963at2"/>
<evidence type="ECO:0000256" key="10">
    <source>
        <dbReference type="ARBA" id="ARBA00022726"/>
    </source>
</evidence>
<keyword evidence="8 11" id="KW-0328">Glycosyltransferase</keyword>
<dbReference type="PANTHER" id="PTHR11776">
    <property type="entry name" value="ADENINE PHOSPHORIBOSYLTRANSFERASE"/>
    <property type="match status" value="1"/>
</dbReference>
<comment type="catalytic activity">
    <reaction evidence="1 11">
        <text>AMP + diphosphate = 5-phospho-alpha-D-ribose 1-diphosphate + adenine</text>
        <dbReference type="Rhea" id="RHEA:16609"/>
        <dbReference type="ChEBI" id="CHEBI:16708"/>
        <dbReference type="ChEBI" id="CHEBI:33019"/>
        <dbReference type="ChEBI" id="CHEBI:58017"/>
        <dbReference type="ChEBI" id="CHEBI:456215"/>
        <dbReference type="EC" id="2.4.2.7"/>
    </reaction>
</comment>
<dbReference type="Gene3D" id="3.40.50.2020">
    <property type="match status" value="1"/>
</dbReference>
<keyword evidence="7 11" id="KW-0963">Cytoplasm</keyword>
<evidence type="ECO:0000256" key="2">
    <source>
        <dbReference type="ARBA" id="ARBA00004496"/>
    </source>
</evidence>
<dbReference type="GO" id="GO:0006166">
    <property type="term" value="P:purine ribonucleoside salvage"/>
    <property type="evidence" value="ECO:0007669"/>
    <property type="project" value="UniProtKB-KW"/>
</dbReference>
<evidence type="ECO:0000256" key="5">
    <source>
        <dbReference type="ARBA" id="ARBA00011738"/>
    </source>
</evidence>
<keyword evidence="9 11" id="KW-0808">Transferase</keyword>
<dbReference type="InterPro" id="IPR050120">
    <property type="entry name" value="Adenine_PRTase"/>
</dbReference>
<dbReference type="AlphaFoldDB" id="A0A1V2EYJ9"/>
<proteinExistence type="inferred from homology"/>
<dbReference type="InterPro" id="IPR005764">
    <property type="entry name" value="Ade_phspho_trans"/>
</dbReference>
<dbReference type="GO" id="GO:0003999">
    <property type="term" value="F:adenine phosphoribosyltransferase activity"/>
    <property type="evidence" value="ECO:0007669"/>
    <property type="project" value="UniProtKB-UniRule"/>
</dbReference>
<feature type="region of interest" description="Disordered" evidence="12">
    <location>
        <begin position="1"/>
        <end position="25"/>
    </location>
</feature>
<feature type="domain" description="Phosphoribosyltransferase" evidence="13">
    <location>
        <begin position="75"/>
        <end position="176"/>
    </location>
</feature>
<dbReference type="STRING" id="1915074.SPHI_03820"/>
<dbReference type="NCBIfam" id="NF002636">
    <property type="entry name" value="PRK02304.1-5"/>
    <property type="match status" value="1"/>
</dbReference>
<evidence type="ECO:0000313" key="14">
    <source>
        <dbReference type="EMBL" id="ONF97746.1"/>
    </source>
</evidence>
<evidence type="ECO:0000259" key="13">
    <source>
        <dbReference type="Pfam" id="PF00156"/>
    </source>
</evidence>
<comment type="subunit">
    <text evidence="5 11">Homodimer.</text>
</comment>
<evidence type="ECO:0000313" key="15">
    <source>
        <dbReference type="Proteomes" id="UP000188729"/>
    </source>
</evidence>
<evidence type="ECO:0000256" key="1">
    <source>
        <dbReference type="ARBA" id="ARBA00000868"/>
    </source>
</evidence>
<comment type="similarity">
    <text evidence="4 11">Belongs to the purine/pyrimidine phosphoribosyltransferase family.</text>
</comment>
<dbReference type="GO" id="GO:0005737">
    <property type="term" value="C:cytoplasm"/>
    <property type="evidence" value="ECO:0007669"/>
    <property type="project" value="UniProtKB-SubCell"/>
</dbReference>
<evidence type="ECO:0000256" key="4">
    <source>
        <dbReference type="ARBA" id="ARBA00008391"/>
    </source>
</evidence>
<dbReference type="RefSeq" id="WP_083719605.1">
    <property type="nucleotide sequence ID" value="NZ_MPSB01000001.1"/>
</dbReference>
<dbReference type="EMBL" id="MPSB01000001">
    <property type="protein sequence ID" value="ONF97746.1"/>
    <property type="molecule type" value="Genomic_DNA"/>
</dbReference>
<keyword evidence="10 11" id="KW-0660">Purine salvage</keyword>
<evidence type="ECO:0000256" key="3">
    <source>
        <dbReference type="ARBA" id="ARBA00004659"/>
    </source>
</evidence>
<comment type="function">
    <text evidence="11">Catalyzes a salvage reaction resulting in the formation of AMP, that is energically less costly than de novo synthesis.</text>
</comment>
<sequence length="203" mass="21130">MSISDSSSLDVSRQPVGSDSRSAARVDDNGDLKALIRTIPDFPKPGIQFRDITTLLLDPVGLARCVERMVAATEGPIDLVAGIEARGFLFAAALAVPLKAGVLLIRKDGKLPGATIAEDYALEYGQDRIAMHADACAPGARVLLIDDLIATGGTARAAVRLLRKAGASVAQAQFLVDLPDLGGAALLRDDGVVVHALVSFPGH</sequence>
<evidence type="ECO:0000256" key="9">
    <source>
        <dbReference type="ARBA" id="ARBA00022679"/>
    </source>
</evidence>
<evidence type="ECO:0000256" key="12">
    <source>
        <dbReference type="SAM" id="MobiDB-lite"/>
    </source>
</evidence>
<dbReference type="GO" id="GO:0044209">
    <property type="term" value="P:AMP salvage"/>
    <property type="evidence" value="ECO:0007669"/>
    <property type="project" value="UniProtKB-UniRule"/>
</dbReference>
<dbReference type="InterPro" id="IPR029057">
    <property type="entry name" value="PRTase-like"/>
</dbReference>
<dbReference type="UniPathway" id="UPA00588">
    <property type="reaction ID" value="UER00646"/>
</dbReference>
<dbReference type="InterPro" id="IPR000836">
    <property type="entry name" value="PRTase_dom"/>
</dbReference>
<feature type="compositionally biased region" description="Low complexity" evidence="12">
    <location>
        <begin position="1"/>
        <end position="12"/>
    </location>
</feature>
<evidence type="ECO:0000256" key="8">
    <source>
        <dbReference type="ARBA" id="ARBA00022676"/>
    </source>
</evidence>
<evidence type="ECO:0000256" key="7">
    <source>
        <dbReference type="ARBA" id="ARBA00022490"/>
    </source>
</evidence>
<dbReference type="NCBIfam" id="NF002634">
    <property type="entry name" value="PRK02304.1-3"/>
    <property type="match status" value="1"/>
</dbReference>
<gene>
    <name evidence="11 14" type="primary">apt</name>
    <name evidence="14" type="ORF">SPHI_03820</name>
</gene>
<comment type="subcellular location">
    <subcellularLocation>
        <location evidence="2 11">Cytoplasm</location>
    </subcellularLocation>
</comment>
<dbReference type="EC" id="2.4.2.7" evidence="6 11"/>
<comment type="caution">
    <text evidence="14">The sequence shown here is derived from an EMBL/GenBank/DDBJ whole genome shotgun (WGS) entry which is preliminary data.</text>
</comment>
<name>A0A1V2EYJ9_9SPHN</name>
<dbReference type="HAMAP" id="MF_00004">
    <property type="entry name" value="Aden_phosphoribosyltr"/>
    <property type="match status" value="1"/>
</dbReference>
<organism evidence="14 15">
    <name type="scientific">Sphingomonas jeddahensis</name>
    <dbReference type="NCBI Taxonomy" id="1915074"/>
    <lineage>
        <taxon>Bacteria</taxon>
        <taxon>Pseudomonadati</taxon>
        <taxon>Pseudomonadota</taxon>
        <taxon>Alphaproteobacteria</taxon>
        <taxon>Sphingomonadales</taxon>
        <taxon>Sphingomonadaceae</taxon>
        <taxon>Sphingomonas</taxon>
    </lineage>
</organism>